<name>A0A4U1D7S7_9BACI</name>
<dbReference type="EMBL" id="SWBM01000001">
    <property type="protein sequence ID" value="TKC18138.1"/>
    <property type="molecule type" value="Genomic_DNA"/>
</dbReference>
<dbReference type="AlphaFoldDB" id="A0A4U1D7S7"/>
<dbReference type="PROSITE" id="PS51257">
    <property type="entry name" value="PROKAR_LIPOPROTEIN"/>
    <property type="match status" value="1"/>
</dbReference>
<sequence length="301" mass="34321">MSSSFKKLLLLSILFFLLVGCSINSKYGNTPTNHKLIAYKVENERGQHLYVLGTIHAGEVERYPFREEIESAFDESDYFAVEIDVTSTENVVMDMKANAIKDLNVSEDALAHLKKVSETYPKTVSRLTMSYDNLLNYNAFTIESLMGTAAISKLGHSSTYGIEYYFLDKAKHENKEIVEMEGPTYQVDLMQELNKSYADFMLRHLLSYEDSVSTYEKETQFVLDGDVESLINIMYPKNDNSREQGYYDAFIFNRNDTMTNLAKEYIASGDTYFIAVGAGHVIGERGIIQQLEQQGYKVTRL</sequence>
<evidence type="ECO:0000313" key="2">
    <source>
        <dbReference type="Proteomes" id="UP000307756"/>
    </source>
</evidence>
<organism evidence="1 2">
    <name type="scientific">Robertmurraya kyonggiensis</name>
    <dbReference type="NCBI Taxonomy" id="1037680"/>
    <lineage>
        <taxon>Bacteria</taxon>
        <taxon>Bacillati</taxon>
        <taxon>Bacillota</taxon>
        <taxon>Bacilli</taxon>
        <taxon>Bacillales</taxon>
        <taxon>Bacillaceae</taxon>
        <taxon>Robertmurraya</taxon>
    </lineage>
</organism>
<comment type="caution">
    <text evidence="1">The sequence shown here is derived from an EMBL/GenBank/DDBJ whole genome shotgun (WGS) entry which is preliminary data.</text>
</comment>
<dbReference type="Proteomes" id="UP000307756">
    <property type="component" value="Unassembled WGS sequence"/>
</dbReference>
<dbReference type="Pfam" id="PF01963">
    <property type="entry name" value="TraB_PrgY_gumN"/>
    <property type="match status" value="1"/>
</dbReference>
<dbReference type="PANTHER" id="PTHR40590:SF1">
    <property type="entry name" value="CYTOPLASMIC PROTEIN"/>
    <property type="match status" value="1"/>
</dbReference>
<dbReference type="CDD" id="cd14789">
    <property type="entry name" value="Tiki"/>
    <property type="match status" value="1"/>
</dbReference>
<gene>
    <name evidence="1" type="ORF">FA727_00850</name>
</gene>
<accession>A0A4U1D7S7</accession>
<evidence type="ECO:0000313" key="1">
    <source>
        <dbReference type="EMBL" id="TKC18138.1"/>
    </source>
</evidence>
<dbReference type="InterPro" id="IPR047111">
    <property type="entry name" value="YbaP-like"/>
</dbReference>
<dbReference type="RefSeq" id="WP_136828855.1">
    <property type="nucleotide sequence ID" value="NZ_SWBM01000001.1"/>
</dbReference>
<dbReference type="PANTHER" id="PTHR40590">
    <property type="entry name" value="CYTOPLASMIC PROTEIN-RELATED"/>
    <property type="match status" value="1"/>
</dbReference>
<proteinExistence type="predicted"/>
<protein>
    <submittedName>
        <fullName evidence="1">TraB/GumN family protein</fullName>
    </submittedName>
</protein>
<dbReference type="InterPro" id="IPR002816">
    <property type="entry name" value="TraB/PrgY/GumN_fam"/>
</dbReference>
<keyword evidence="2" id="KW-1185">Reference proteome</keyword>
<dbReference type="OrthoDB" id="357294at2"/>
<reference evidence="1 2" key="1">
    <citation type="journal article" date="2011" name="J. Microbiol.">
        <title>Bacillus kyonggiensis sp. nov., isolated from soil of a lettuce field.</title>
        <authorList>
            <person name="Dong K."/>
            <person name="Lee S."/>
        </authorList>
    </citation>
    <scope>NUCLEOTIDE SEQUENCE [LARGE SCALE GENOMIC DNA]</scope>
    <source>
        <strain evidence="1 2">NB22</strain>
    </source>
</reference>